<evidence type="ECO:0000256" key="8">
    <source>
        <dbReference type="ARBA" id="ARBA00022989"/>
    </source>
</evidence>
<keyword evidence="5" id="KW-0997">Cell inner membrane</keyword>
<gene>
    <name evidence="13" type="ORF">HX845_18485</name>
</gene>
<keyword evidence="7 10" id="KW-0653">Protein transport</keyword>
<dbReference type="GO" id="GO:0015628">
    <property type="term" value="P:protein secretion by the type II secretion system"/>
    <property type="evidence" value="ECO:0007669"/>
    <property type="project" value="InterPro"/>
</dbReference>
<keyword evidence="4" id="KW-1003">Cell membrane</keyword>
<dbReference type="CDD" id="cd24017">
    <property type="entry name" value="ASKHA_T2SSL_N"/>
    <property type="match status" value="1"/>
</dbReference>
<dbReference type="GO" id="GO:0015627">
    <property type="term" value="C:type II protein secretion system complex"/>
    <property type="evidence" value="ECO:0007669"/>
    <property type="project" value="InterPro"/>
</dbReference>
<dbReference type="Gene3D" id="3.30.420.380">
    <property type="match status" value="1"/>
</dbReference>
<dbReference type="InterPro" id="IPR024230">
    <property type="entry name" value="GspL_cyto_dom"/>
</dbReference>
<dbReference type="Pfam" id="PF12693">
    <property type="entry name" value="GspL_C"/>
    <property type="match status" value="1"/>
</dbReference>
<dbReference type="InterPro" id="IPR043129">
    <property type="entry name" value="ATPase_NBD"/>
</dbReference>
<dbReference type="SUPFAM" id="SSF53067">
    <property type="entry name" value="Actin-like ATPase domain"/>
    <property type="match status" value="1"/>
</dbReference>
<evidence type="ECO:0000259" key="12">
    <source>
        <dbReference type="Pfam" id="PF12693"/>
    </source>
</evidence>
<feature type="domain" description="GspL periplasmic" evidence="12">
    <location>
        <begin position="214"/>
        <end position="362"/>
    </location>
</feature>
<dbReference type="PIRSF" id="PIRSF015761">
    <property type="entry name" value="Protein_L"/>
    <property type="match status" value="1"/>
</dbReference>
<comment type="similarity">
    <text evidence="2 10">Belongs to the GSP L family.</text>
</comment>
<keyword evidence="3 10" id="KW-0813">Transport</keyword>
<dbReference type="InterPro" id="IPR007812">
    <property type="entry name" value="T2SS_protein-GspL"/>
</dbReference>
<dbReference type="RefSeq" id="WP_017126895.1">
    <property type="nucleotide sequence ID" value="NZ_JACAQE010000006.1"/>
</dbReference>
<comment type="subcellular location">
    <subcellularLocation>
        <location evidence="1">Cell inner membrane</location>
        <topology evidence="1">Single-pass membrane protein</topology>
    </subcellularLocation>
</comment>
<name>A0A7Y8CEY2_9PSED</name>
<dbReference type="EMBL" id="JACAQE010000006">
    <property type="protein sequence ID" value="NWC15657.1"/>
    <property type="molecule type" value="Genomic_DNA"/>
</dbReference>
<evidence type="ECO:0000313" key="13">
    <source>
        <dbReference type="EMBL" id="NWC15657.1"/>
    </source>
</evidence>
<reference evidence="13 14" key="1">
    <citation type="submission" date="2020-04" db="EMBL/GenBank/DDBJ databases">
        <title>Molecular characterization of pseudomonads from Agaricus bisporus reveal novel blotch 2 pathogens in Western Europe.</title>
        <authorList>
            <person name="Taparia T."/>
            <person name="Krijger M."/>
            <person name="Haynes E."/>
            <person name="Elpinstone J.G."/>
            <person name="Noble R."/>
            <person name="Van Der Wolf J."/>
        </authorList>
    </citation>
    <scope>NUCLEOTIDE SEQUENCE [LARGE SCALE GENOMIC DNA]</scope>
    <source>
        <strain evidence="13 14">IPO3738</strain>
    </source>
</reference>
<evidence type="ECO:0000256" key="1">
    <source>
        <dbReference type="ARBA" id="ARBA00004377"/>
    </source>
</evidence>
<evidence type="ECO:0000256" key="2">
    <source>
        <dbReference type="ARBA" id="ARBA00005318"/>
    </source>
</evidence>
<feature type="domain" description="GspL cytoplasmic actin-ATPase-like" evidence="11">
    <location>
        <begin position="42"/>
        <end position="171"/>
    </location>
</feature>
<proteinExistence type="inferred from homology"/>
<evidence type="ECO:0000256" key="4">
    <source>
        <dbReference type="ARBA" id="ARBA00022475"/>
    </source>
</evidence>
<comment type="caution">
    <text evidence="13">The sequence shown here is derived from an EMBL/GenBank/DDBJ whole genome shotgun (WGS) entry which is preliminary data.</text>
</comment>
<evidence type="ECO:0000256" key="6">
    <source>
        <dbReference type="ARBA" id="ARBA00022692"/>
    </source>
</evidence>
<dbReference type="AlphaFoldDB" id="A0A7Y8CEY2"/>
<organism evidence="13 14">
    <name type="scientific">Pseudomonas gingeri</name>
    <dbReference type="NCBI Taxonomy" id="117681"/>
    <lineage>
        <taxon>Bacteria</taxon>
        <taxon>Pseudomonadati</taxon>
        <taxon>Pseudomonadota</taxon>
        <taxon>Gammaproteobacteria</taxon>
        <taxon>Pseudomonadales</taxon>
        <taxon>Pseudomonadaceae</taxon>
        <taxon>Pseudomonas</taxon>
    </lineage>
</organism>
<keyword evidence="6" id="KW-0812">Transmembrane</keyword>
<evidence type="ECO:0000256" key="7">
    <source>
        <dbReference type="ARBA" id="ARBA00022927"/>
    </source>
</evidence>
<dbReference type="NCBIfam" id="TIGR01709">
    <property type="entry name" value="typeII_sec_gspL"/>
    <property type="match status" value="1"/>
</dbReference>
<evidence type="ECO:0000256" key="3">
    <source>
        <dbReference type="ARBA" id="ARBA00022448"/>
    </source>
</evidence>
<dbReference type="InterPro" id="IPR025691">
    <property type="entry name" value="GspL_pp_dom"/>
</dbReference>
<dbReference type="Proteomes" id="UP000517547">
    <property type="component" value="Unassembled WGS sequence"/>
</dbReference>
<dbReference type="GO" id="GO:0005886">
    <property type="term" value="C:plasma membrane"/>
    <property type="evidence" value="ECO:0007669"/>
    <property type="project" value="UniProtKB-SubCell"/>
</dbReference>
<dbReference type="Pfam" id="PF05134">
    <property type="entry name" value="T2SSL"/>
    <property type="match status" value="1"/>
</dbReference>
<evidence type="ECO:0000313" key="14">
    <source>
        <dbReference type="Proteomes" id="UP000517547"/>
    </source>
</evidence>
<sequence length="364" mass="40121">MNHWLYLYPAGLDVPGADWPVACWQDAGEPRDISLAEAARAWAGQSVRVILPMEACSWLRSESWPGRRQPTVQALAFAIEEQLADDLENLHIAVGTADQARRYPLLVIDKARLRGIIDVLRESGLQLASVQVDADLLPADRAYGVWWAGRWLLGGALEARLALSEPALQCLRPRLPAELCWLDRQPNSAVGALLGSGQGTDLLQGAFRRTAGHRPWPLLVASALALFALSWGFTQARSRHLEDSASQLYEQSVRHFQALYPEQTRIVDLSAQLKALGAADAQPPRQMVRLVQLVEQVIGGSSVEVQRIEYRVGTGWTVVLAANSFIELEQLRERGRQSALPIQLGNASKDRKRVQAVLTLGENG</sequence>
<evidence type="ECO:0000259" key="11">
    <source>
        <dbReference type="Pfam" id="PF05134"/>
    </source>
</evidence>
<evidence type="ECO:0000256" key="5">
    <source>
        <dbReference type="ARBA" id="ARBA00022519"/>
    </source>
</evidence>
<keyword evidence="8" id="KW-1133">Transmembrane helix</keyword>
<comment type="function">
    <text evidence="10">Inner membrane component of the type II secretion system required for the energy-dependent secretion of extracellular factors such as proteases and toxins from the periplasm.</text>
</comment>
<protein>
    <recommendedName>
        <fullName evidence="10">Type II secretion system protein L</fullName>
        <shortName evidence="10">T2SS protein L</shortName>
    </recommendedName>
</protein>
<keyword evidence="9" id="KW-0472">Membrane</keyword>
<evidence type="ECO:0000256" key="9">
    <source>
        <dbReference type="ARBA" id="ARBA00023136"/>
    </source>
</evidence>
<accession>A0A7Y8CEY2</accession>
<dbReference type="GO" id="GO:0009276">
    <property type="term" value="C:Gram-negative-bacterium-type cell wall"/>
    <property type="evidence" value="ECO:0007669"/>
    <property type="project" value="InterPro"/>
</dbReference>
<evidence type="ECO:0000256" key="10">
    <source>
        <dbReference type="PIRNR" id="PIRNR015761"/>
    </source>
</evidence>